<dbReference type="PANTHER" id="PTHR32282">
    <property type="entry name" value="BINDING PROTEIN TRANSPEPTIDASE, PUTATIVE-RELATED"/>
    <property type="match status" value="1"/>
</dbReference>
<evidence type="ECO:0000256" key="22">
    <source>
        <dbReference type="ARBA" id="ARBA00023316"/>
    </source>
</evidence>
<comment type="similarity">
    <text evidence="4">In the N-terminal section; belongs to the glycosyltransferase 51 family.</text>
</comment>
<dbReference type="InterPro" id="IPR036950">
    <property type="entry name" value="PBP_transglycosylase"/>
</dbReference>
<feature type="compositionally biased region" description="Low complexity" evidence="26">
    <location>
        <begin position="870"/>
        <end position="888"/>
    </location>
</feature>
<accession>A0ABR4RCY9</accession>
<evidence type="ECO:0000256" key="4">
    <source>
        <dbReference type="ARBA" id="ARBA00007739"/>
    </source>
</evidence>
<evidence type="ECO:0000256" key="12">
    <source>
        <dbReference type="ARBA" id="ARBA00022679"/>
    </source>
</evidence>
<dbReference type="RefSeq" id="WP_235203815.1">
    <property type="nucleotide sequence ID" value="NZ_JGWH01000121.1"/>
</dbReference>
<evidence type="ECO:0000313" key="31">
    <source>
        <dbReference type="EMBL" id="KCV33403.1"/>
    </source>
</evidence>
<feature type="compositionally biased region" description="Low complexity" evidence="26">
    <location>
        <begin position="795"/>
        <end position="810"/>
    </location>
</feature>
<evidence type="ECO:0000256" key="17">
    <source>
        <dbReference type="ARBA" id="ARBA00022984"/>
    </source>
</evidence>
<dbReference type="PROSITE" id="PS51318">
    <property type="entry name" value="TAT"/>
    <property type="match status" value="1"/>
</dbReference>
<dbReference type="Proteomes" id="UP000025756">
    <property type="component" value="Unassembled WGS sequence"/>
</dbReference>
<evidence type="ECO:0000256" key="24">
    <source>
        <dbReference type="ARBA" id="ARBA00044770"/>
    </source>
</evidence>
<evidence type="ECO:0000256" key="13">
    <source>
        <dbReference type="ARBA" id="ARBA00022692"/>
    </source>
</evidence>
<keyword evidence="16" id="KW-0735">Signal-anchor</keyword>
<dbReference type="Pfam" id="PF00905">
    <property type="entry name" value="Transpeptidase"/>
    <property type="match status" value="1"/>
</dbReference>
<evidence type="ECO:0000256" key="9">
    <source>
        <dbReference type="ARBA" id="ARBA00022645"/>
    </source>
</evidence>
<dbReference type="InterPro" id="IPR001264">
    <property type="entry name" value="Glyco_trans_51"/>
</dbReference>
<evidence type="ECO:0000259" key="29">
    <source>
        <dbReference type="Pfam" id="PF00912"/>
    </source>
</evidence>
<comment type="pathway">
    <text evidence="2">Cell wall biogenesis; peptidoglycan biosynthesis.</text>
</comment>
<dbReference type="InterPro" id="IPR050396">
    <property type="entry name" value="Glycosyltr_51/Transpeptidase"/>
</dbReference>
<evidence type="ECO:0000256" key="8">
    <source>
        <dbReference type="ARBA" id="ARBA00022519"/>
    </source>
</evidence>
<evidence type="ECO:0000313" key="32">
    <source>
        <dbReference type="Proteomes" id="UP000025756"/>
    </source>
</evidence>
<evidence type="ECO:0000256" key="14">
    <source>
        <dbReference type="ARBA" id="ARBA00022801"/>
    </source>
</evidence>
<dbReference type="InterPro" id="IPR012338">
    <property type="entry name" value="Beta-lactam/transpept-like"/>
</dbReference>
<dbReference type="Gene3D" id="1.10.3810.10">
    <property type="entry name" value="Biosynthetic peptidoglycan transglycosylase-like"/>
    <property type="match status" value="1"/>
</dbReference>
<evidence type="ECO:0000256" key="7">
    <source>
        <dbReference type="ARBA" id="ARBA00022475"/>
    </source>
</evidence>
<dbReference type="SUPFAM" id="SSF56601">
    <property type="entry name" value="beta-lactamase/transpeptidase-like"/>
    <property type="match status" value="1"/>
</dbReference>
<evidence type="ECO:0000259" key="28">
    <source>
        <dbReference type="Pfam" id="PF00905"/>
    </source>
</evidence>
<keyword evidence="17" id="KW-0573">Peptidoglycan synthesis</keyword>
<feature type="domain" description="Glycosyl transferase family 51" evidence="29">
    <location>
        <begin position="75"/>
        <end position="250"/>
    </location>
</feature>
<keyword evidence="11" id="KW-0328">Glycosyltransferase</keyword>
<evidence type="ECO:0000256" key="25">
    <source>
        <dbReference type="ARBA" id="ARBA00049902"/>
    </source>
</evidence>
<keyword evidence="22" id="KW-0961">Cell wall biogenesis/degradation</keyword>
<reference evidence="31 32" key="1">
    <citation type="submission" date="2014-03" db="EMBL/GenBank/DDBJ databases">
        <title>Genome sequence of Bordetella bronchiseptica.</title>
        <authorList>
            <person name="Harvill E."/>
            <person name="Goodfield L.L."/>
            <person name="Ivanov Y.V."/>
            <person name="Meyer J.A."/>
            <person name="Muse S.J."/>
            <person name="Jacobs N."/>
            <person name="Bendor L."/>
            <person name="Smallridge W.E."/>
            <person name="Brinkac L.M."/>
            <person name="Sanka R."/>
            <person name="Kim M."/>
            <person name="Losada L."/>
        </authorList>
    </citation>
    <scope>NUCLEOTIDE SEQUENCE [LARGE SCALE GENOMIC DNA]</scope>
    <source>
        <strain evidence="31 32">00-P-2796</strain>
    </source>
</reference>
<comment type="catalytic activity">
    <reaction evidence="25">
        <text>[GlcNAc-(1-&gt;4)-Mur2Ac(oyl-L-Ala-gamma-D-Glu-L-Lys-D-Ala-D-Ala)](n)-di-trans,octa-cis-undecaprenyl diphosphate + beta-D-GlcNAc-(1-&gt;4)-Mur2Ac(oyl-L-Ala-gamma-D-Glu-L-Lys-D-Ala-D-Ala)-di-trans,octa-cis-undecaprenyl diphosphate = [GlcNAc-(1-&gt;4)-Mur2Ac(oyl-L-Ala-gamma-D-Glu-L-Lys-D-Ala-D-Ala)](n+1)-di-trans,octa-cis-undecaprenyl diphosphate + di-trans,octa-cis-undecaprenyl diphosphate + H(+)</text>
        <dbReference type="Rhea" id="RHEA:23708"/>
        <dbReference type="Rhea" id="RHEA-COMP:9602"/>
        <dbReference type="Rhea" id="RHEA-COMP:9603"/>
        <dbReference type="ChEBI" id="CHEBI:15378"/>
        <dbReference type="ChEBI" id="CHEBI:58405"/>
        <dbReference type="ChEBI" id="CHEBI:60033"/>
        <dbReference type="ChEBI" id="CHEBI:78435"/>
        <dbReference type="EC" id="2.4.99.28"/>
    </reaction>
</comment>
<evidence type="ECO:0000256" key="10">
    <source>
        <dbReference type="ARBA" id="ARBA00022670"/>
    </source>
</evidence>
<keyword evidence="7" id="KW-1003">Cell membrane</keyword>
<comment type="subcellular location">
    <subcellularLocation>
        <location evidence="1">Cell inner membrane</location>
        <topology evidence="1">Single-pass type II membrane protein</topology>
    </subcellularLocation>
</comment>
<keyword evidence="9" id="KW-0121">Carboxypeptidase</keyword>
<dbReference type="EC" id="2.4.99.28" evidence="24"/>
<evidence type="ECO:0000256" key="19">
    <source>
        <dbReference type="ARBA" id="ARBA00023136"/>
    </source>
</evidence>
<sequence length="898" mass="96412">MNTSSQSTKPPPPGGPRLFRKSLLIKAGVAVAGLGAAGALALGLALALAWPSLPELHAMTDYRPRVPLRVYTADGVLIGEFGEEHRNVLRADEIPQVMKQAVLAAEDDRFYQHGGVDWMGVARAVLTNMVKLSKSQGGSTITMQVARNFYLSSEKTYSRKFYELLLTYKIEAELTKDQILELYMNQIYLGHRSYGFAAASRTYFGKPLSEVTPAEAAMLAGIPKAPSRANPLASLPRATARQQYVLGRMQTLGYLTPEQVQEARAQTIVLRGSEGGPAHGFAIHGEYPAELVRQLMYSIYQDGAYTHGIDVYTTIDSKAQQAAYRAVRAGVLDYTRRAPYPGPQAQIDLPDGIEQDAQAFDEILDSVQDQAPDSDDLLAGVVLSASPTSVTVARTATDIVTVDDKKALAIVARALAPNAKDALRIRRGSVVYLHKNGDTWEIINMPALQAALVSMSPADGAISAMIGGFDFHRGSFNRVTQAWRQPGSTIKPFVYAAALERGMTPATQVNDQPFMLTAEQTGSRAWQPKNDGNRYEPMLTLREGLYRSKNMVSIRILQAIGPEYARDYLTRFGFEQARWPAVLPLALGAGGATPLQVANAYSVFANGGYRVTPYLIDRVTDRSGKVLMQTTPVKAGDETARAIDPRTAWVIDDIMHDTTTKGTAARVYRTLKRNDIAGKTGTTNDAVDVWFSGYTAQQTTTVWMGFDQPRSLGTNEFGSGLALSTWLDYEQPTLKGTPQAPRAPRPQGLIVDNGEYYFSEFPPGQAVAALDLSSGDELTDFLNNMRPSDGAPARVQQPGQPPAGSSSGGQPPIPPIPVPRADLPDGQATPASLPLGAPPAAASAPPAAPAHGGALGPARHPAGQGRRHAALAQPRAAGAPACAGRGQALSVERSSKVK</sequence>
<dbReference type="Pfam" id="PF00912">
    <property type="entry name" value="Transgly"/>
    <property type="match status" value="1"/>
</dbReference>
<evidence type="ECO:0000256" key="18">
    <source>
        <dbReference type="ARBA" id="ARBA00022989"/>
    </source>
</evidence>
<keyword evidence="12" id="KW-0808">Transferase</keyword>
<gene>
    <name evidence="31" type="ORF">L490_2919</name>
</gene>
<dbReference type="SUPFAM" id="SSF53955">
    <property type="entry name" value="Lysozyme-like"/>
    <property type="match status" value="1"/>
</dbReference>
<evidence type="ECO:0000256" key="3">
    <source>
        <dbReference type="ARBA" id="ARBA00007090"/>
    </source>
</evidence>
<protein>
    <recommendedName>
        <fullName evidence="6">Penicillin-binding protein 1A</fullName>
        <ecNumber evidence="24">2.4.99.28</ecNumber>
        <ecNumber evidence="5">3.4.16.4</ecNumber>
    </recommendedName>
</protein>
<evidence type="ECO:0000256" key="6">
    <source>
        <dbReference type="ARBA" id="ARBA00018638"/>
    </source>
</evidence>
<keyword evidence="10" id="KW-0645">Protease</keyword>
<dbReference type="NCBIfam" id="TIGR02074">
    <property type="entry name" value="PBP_1a_fam"/>
    <property type="match status" value="1"/>
</dbReference>
<keyword evidence="32" id="KW-1185">Reference proteome</keyword>
<evidence type="ECO:0000256" key="5">
    <source>
        <dbReference type="ARBA" id="ARBA00012448"/>
    </source>
</evidence>
<evidence type="ECO:0000256" key="26">
    <source>
        <dbReference type="SAM" id="MobiDB-lite"/>
    </source>
</evidence>
<dbReference type="InterPro" id="IPR023346">
    <property type="entry name" value="Lysozyme-like_dom_sf"/>
</dbReference>
<feature type="transmembrane region" description="Helical" evidence="27">
    <location>
        <begin position="27"/>
        <end position="50"/>
    </location>
</feature>
<evidence type="ECO:0000259" key="30">
    <source>
        <dbReference type="Pfam" id="PF17092"/>
    </source>
</evidence>
<feature type="domain" description="Penicillin-binding protein OB-like" evidence="30">
    <location>
        <begin position="340"/>
        <end position="447"/>
    </location>
</feature>
<feature type="compositionally biased region" description="Low complexity" evidence="26">
    <location>
        <begin position="830"/>
        <end position="863"/>
    </location>
</feature>
<dbReference type="PANTHER" id="PTHR32282:SF27">
    <property type="entry name" value="PENICILLIN-BINDING PROTEIN 1A"/>
    <property type="match status" value="1"/>
</dbReference>
<dbReference type="EMBL" id="JGWH01000121">
    <property type="protein sequence ID" value="KCV33403.1"/>
    <property type="molecule type" value="Genomic_DNA"/>
</dbReference>
<dbReference type="Pfam" id="PF17092">
    <property type="entry name" value="PCB_OB"/>
    <property type="match status" value="1"/>
</dbReference>
<evidence type="ECO:0000256" key="21">
    <source>
        <dbReference type="ARBA" id="ARBA00023268"/>
    </source>
</evidence>
<comment type="similarity">
    <text evidence="3">In the C-terminal section; belongs to the transpeptidase family.</text>
</comment>
<keyword evidence="14" id="KW-0378">Hydrolase</keyword>
<keyword evidence="13 27" id="KW-0812">Transmembrane</keyword>
<dbReference type="InterPro" id="IPR006311">
    <property type="entry name" value="TAT_signal"/>
</dbReference>
<keyword evidence="18 27" id="KW-1133">Transmembrane helix</keyword>
<evidence type="ECO:0000256" key="11">
    <source>
        <dbReference type="ARBA" id="ARBA00022676"/>
    </source>
</evidence>
<keyword evidence="15" id="KW-0133">Cell shape</keyword>
<comment type="caution">
    <text evidence="31">The sequence shown here is derived from an EMBL/GenBank/DDBJ whole genome shotgun (WGS) entry which is preliminary data.</text>
</comment>
<dbReference type="InterPro" id="IPR031376">
    <property type="entry name" value="PCB_OB"/>
</dbReference>
<evidence type="ECO:0000256" key="2">
    <source>
        <dbReference type="ARBA" id="ARBA00004752"/>
    </source>
</evidence>
<keyword evidence="21" id="KW-0511">Multifunctional enzyme</keyword>
<keyword evidence="8" id="KW-0997">Cell inner membrane</keyword>
<evidence type="ECO:0000256" key="27">
    <source>
        <dbReference type="SAM" id="Phobius"/>
    </source>
</evidence>
<dbReference type="EC" id="3.4.16.4" evidence="5"/>
<feature type="domain" description="Penicillin-binding protein transpeptidase" evidence="28">
    <location>
        <begin position="451"/>
        <end position="702"/>
    </location>
</feature>
<evidence type="ECO:0000256" key="1">
    <source>
        <dbReference type="ARBA" id="ARBA00004249"/>
    </source>
</evidence>
<dbReference type="InterPro" id="IPR001460">
    <property type="entry name" value="PCN-bd_Tpept"/>
</dbReference>
<comment type="catalytic activity">
    <reaction evidence="23">
        <text>Preferential cleavage: (Ac)2-L-Lys-D-Ala-|-D-Ala. Also transpeptidation of peptidyl-alanyl moieties that are N-acyl substituents of D-alanine.</text>
        <dbReference type="EC" id="3.4.16.4"/>
    </reaction>
</comment>
<name>A0ABR4RCY9_BORBO</name>
<evidence type="ECO:0000256" key="15">
    <source>
        <dbReference type="ARBA" id="ARBA00022960"/>
    </source>
</evidence>
<feature type="region of interest" description="Disordered" evidence="26">
    <location>
        <begin position="779"/>
        <end position="898"/>
    </location>
</feature>
<keyword evidence="20" id="KW-0046">Antibiotic resistance</keyword>
<organism evidence="31 32">
    <name type="scientific">Bordetella bronchiseptica 00-P-2796</name>
    <dbReference type="NCBI Taxonomy" id="1331199"/>
    <lineage>
        <taxon>Bacteria</taxon>
        <taxon>Pseudomonadati</taxon>
        <taxon>Pseudomonadota</taxon>
        <taxon>Betaproteobacteria</taxon>
        <taxon>Burkholderiales</taxon>
        <taxon>Alcaligenaceae</taxon>
        <taxon>Bordetella</taxon>
    </lineage>
</organism>
<evidence type="ECO:0000256" key="16">
    <source>
        <dbReference type="ARBA" id="ARBA00022968"/>
    </source>
</evidence>
<dbReference type="Gene3D" id="3.40.710.10">
    <property type="entry name" value="DD-peptidase/beta-lactamase superfamily"/>
    <property type="match status" value="2"/>
</dbReference>
<proteinExistence type="inferred from homology"/>
<evidence type="ECO:0000256" key="20">
    <source>
        <dbReference type="ARBA" id="ARBA00023251"/>
    </source>
</evidence>
<keyword evidence="19 27" id="KW-0472">Membrane</keyword>
<evidence type="ECO:0000256" key="23">
    <source>
        <dbReference type="ARBA" id="ARBA00034000"/>
    </source>
</evidence>